<gene>
    <name evidence="8" type="ORF">Tci_033471</name>
</gene>
<dbReference type="Pfam" id="PF03106">
    <property type="entry name" value="WRKY"/>
    <property type="match status" value="1"/>
</dbReference>
<feature type="domain" description="WRKY" evidence="7">
    <location>
        <begin position="116"/>
        <end position="184"/>
    </location>
</feature>
<keyword evidence="5" id="KW-0539">Nucleus</keyword>
<dbReference type="PANTHER" id="PTHR31282">
    <property type="entry name" value="WRKY TRANSCRIPTION FACTOR 21-RELATED"/>
    <property type="match status" value="1"/>
</dbReference>
<evidence type="ECO:0000256" key="4">
    <source>
        <dbReference type="ARBA" id="ARBA00023163"/>
    </source>
</evidence>
<feature type="region of interest" description="Disordered" evidence="6">
    <location>
        <begin position="210"/>
        <end position="247"/>
    </location>
</feature>
<dbReference type="GO" id="GO:0005634">
    <property type="term" value="C:nucleus"/>
    <property type="evidence" value="ECO:0007669"/>
    <property type="project" value="UniProtKB-SubCell"/>
</dbReference>
<evidence type="ECO:0000256" key="6">
    <source>
        <dbReference type="SAM" id="MobiDB-lite"/>
    </source>
</evidence>
<evidence type="ECO:0000256" key="2">
    <source>
        <dbReference type="ARBA" id="ARBA00023015"/>
    </source>
</evidence>
<dbReference type="EMBL" id="BKCJ010004513">
    <property type="protein sequence ID" value="GEU61493.1"/>
    <property type="molecule type" value="Genomic_DNA"/>
</dbReference>
<dbReference type="InterPro" id="IPR044810">
    <property type="entry name" value="WRKY_plant"/>
</dbReference>
<dbReference type="PROSITE" id="PS50811">
    <property type="entry name" value="WRKY"/>
    <property type="match status" value="1"/>
</dbReference>
<keyword evidence="4" id="KW-0804">Transcription</keyword>
<evidence type="ECO:0000259" key="7">
    <source>
        <dbReference type="PROSITE" id="PS50811"/>
    </source>
</evidence>
<organism evidence="8">
    <name type="scientific">Tanacetum cinerariifolium</name>
    <name type="common">Dalmatian daisy</name>
    <name type="synonym">Chrysanthemum cinerariifolium</name>
    <dbReference type="NCBI Taxonomy" id="118510"/>
    <lineage>
        <taxon>Eukaryota</taxon>
        <taxon>Viridiplantae</taxon>
        <taxon>Streptophyta</taxon>
        <taxon>Embryophyta</taxon>
        <taxon>Tracheophyta</taxon>
        <taxon>Spermatophyta</taxon>
        <taxon>Magnoliopsida</taxon>
        <taxon>eudicotyledons</taxon>
        <taxon>Gunneridae</taxon>
        <taxon>Pentapetalae</taxon>
        <taxon>asterids</taxon>
        <taxon>campanulids</taxon>
        <taxon>Asterales</taxon>
        <taxon>Asteraceae</taxon>
        <taxon>Asteroideae</taxon>
        <taxon>Anthemideae</taxon>
        <taxon>Anthemidinae</taxon>
        <taxon>Tanacetum</taxon>
    </lineage>
</organism>
<dbReference type="GO" id="GO:0043565">
    <property type="term" value="F:sequence-specific DNA binding"/>
    <property type="evidence" value="ECO:0007669"/>
    <property type="project" value="InterPro"/>
</dbReference>
<keyword evidence="2" id="KW-0805">Transcription regulation</keyword>
<dbReference type="InterPro" id="IPR003657">
    <property type="entry name" value="WRKY_dom"/>
</dbReference>
<dbReference type="SMART" id="SM00774">
    <property type="entry name" value="WRKY"/>
    <property type="match status" value="1"/>
</dbReference>
<evidence type="ECO:0000313" key="8">
    <source>
        <dbReference type="EMBL" id="GEU61493.1"/>
    </source>
</evidence>
<accession>A0A6L2LI54</accession>
<name>A0A6L2LI54_TANCI</name>
<dbReference type="Gene3D" id="2.20.25.80">
    <property type="entry name" value="WRKY domain"/>
    <property type="match status" value="1"/>
</dbReference>
<dbReference type="AlphaFoldDB" id="A0A6L2LI54"/>
<evidence type="ECO:0000256" key="5">
    <source>
        <dbReference type="ARBA" id="ARBA00023242"/>
    </source>
</evidence>
<comment type="caution">
    <text evidence="8">The sequence shown here is derived from an EMBL/GenBank/DDBJ whole genome shotgun (WGS) entry which is preliminary data.</text>
</comment>
<feature type="compositionally biased region" description="Polar residues" evidence="6">
    <location>
        <begin position="236"/>
        <end position="247"/>
    </location>
</feature>
<proteinExistence type="predicted"/>
<dbReference type="SUPFAM" id="SSF118290">
    <property type="entry name" value="WRKY DNA-binding domain"/>
    <property type="match status" value="1"/>
</dbReference>
<sequence>MEKDTNILVQTLIRGRDSAKRLQNLLCGETNDDHVSVSVDDLLTEVSESFASGLSMLSTSTSEAHQELDVFNGNSETTSSLGQSFSNLSRNNKTPLVLVKQGRGQYKRKTGDTRIEVSNASEDCFQWRKYGQKAILNSKFPRCYYRCTYMPDQGCKAKKHVQQLENESNKFRITYFGRHTCKISPHNDNTVPRHEPGAVLDFGGSKYQQSLKTNNSTTKEMGIKPSRKPKGHANATPGSDQGCSSHSVMSNDLLPDIDLFEIEDYLSALQFADDVYV</sequence>
<feature type="compositionally biased region" description="Polar residues" evidence="6">
    <location>
        <begin position="210"/>
        <end position="219"/>
    </location>
</feature>
<keyword evidence="3" id="KW-0238">DNA-binding</keyword>
<protein>
    <submittedName>
        <fullName evidence="8">Probable WRKY transcription factor 70</fullName>
    </submittedName>
</protein>
<dbReference type="GO" id="GO:0003700">
    <property type="term" value="F:DNA-binding transcription factor activity"/>
    <property type="evidence" value="ECO:0007669"/>
    <property type="project" value="InterPro"/>
</dbReference>
<dbReference type="InterPro" id="IPR036576">
    <property type="entry name" value="WRKY_dom_sf"/>
</dbReference>
<evidence type="ECO:0000256" key="3">
    <source>
        <dbReference type="ARBA" id="ARBA00023125"/>
    </source>
</evidence>
<evidence type="ECO:0000256" key="1">
    <source>
        <dbReference type="ARBA" id="ARBA00004123"/>
    </source>
</evidence>
<comment type="subcellular location">
    <subcellularLocation>
        <location evidence="1">Nucleus</location>
    </subcellularLocation>
</comment>
<reference evidence="8" key="1">
    <citation type="journal article" date="2019" name="Sci. Rep.">
        <title>Draft genome of Tanacetum cinerariifolium, the natural source of mosquito coil.</title>
        <authorList>
            <person name="Yamashiro T."/>
            <person name="Shiraishi A."/>
            <person name="Satake H."/>
            <person name="Nakayama K."/>
        </authorList>
    </citation>
    <scope>NUCLEOTIDE SEQUENCE</scope>
</reference>